<dbReference type="OrthoDB" id="9905584at2"/>
<keyword evidence="2" id="KW-1185">Reference proteome</keyword>
<sequence length="110" mass="12486">MLIPLHPVECMTNSGTVAKIISIDNTHAVCLLGEYMSIDGTVHAESWDLNGNPASGLSERQIDISTRNIQLFITDVFYKLAPIAKQAYGQQWEENLQSQQYFHFWEKLSK</sequence>
<protein>
    <submittedName>
        <fullName evidence="1">Uncharacterized protein</fullName>
    </submittedName>
</protein>
<dbReference type="EMBL" id="CP014136">
    <property type="protein sequence ID" value="ATA18813.1"/>
    <property type="molecule type" value="Genomic_DNA"/>
</dbReference>
<dbReference type="RefSeq" id="WP_095845417.1">
    <property type="nucleotide sequence ID" value="NZ_CP014136.1"/>
</dbReference>
<organism evidence="1 2">
    <name type="scientific">Gibbsiella quercinecans</name>
    <dbReference type="NCBI Taxonomy" id="929813"/>
    <lineage>
        <taxon>Bacteria</taxon>
        <taxon>Pseudomonadati</taxon>
        <taxon>Pseudomonadota</taxon>
        <taxon>Gammaproteobacteria</taxon>
        <taxon>Enterobacterales</taxon>
        <taxon>Yersiniaceae</taxon>
        <taxon>Gibbsiella</taxon>
    </lineage>
</organism>
<reference evidence="1 2" key="1">
    <citation type="submission" date="2016-01" db="EMBL/GenBank/DDBJ databases">
        <authorList>
            <person name="Oliw E.H."/>
        </authorList>
    </citation>
    <scope>NUCLEOTIDE SEQUENCE [LARGE SCALE GENOMIC DNA]</scope>
    <source>
        <strain evidence="1 2">FRB97</strain>
    </source>
</reference>
<evidence type="ECO:0000313" key="1">
    <source>
        <dbReference type="EMBL" id="ATA18813.1"/>
    </source>
</evidence>
<dbReference type="KEGG" id="gqu:AWC35_05325"/>
<name>A0A250AXW1_9GAMM</name>
<dbReference type="AlphaFoldDB" id="A0A250AXW1"/>
<gene>
    <name evidence="1" type="ORF">AWC35_05325</name>
</gene>
<accession>A0A250AXW1</accession>
<evidence type="ECO:0000313" key="2">
    <source>
        <dbReference type="Proteomes" id="UP000217182"/>
    </source>
</evidence>
<proteinExistence type="predicted"/>
<dbReference type="Proteomes" id="UP000217182">
    <property type="component" value="Chromosome"/>
</dbReference>